<dbReference type="SUPFAM" id="SSF50729">
    <property type="entry name" value="PH domain-like"/>
    <property type="match status" value="1"/>
</dbReference>
<dbReference type="EMBL" id="BDQV01000467">
    <property type="protein sequence ID" value="GAY65295.1"/>
    <property type="molecule type" value="Genomic_DNA"/>
</dbReference>
<dbReference type="PANTHER" id="PTHR16290">
    <property type="entry name" value="TRANSCRIPTION FACTOR SMIF DECAPPING ENZYME DCP1"/>
    <property type="match status" value="1"/>
</dbReference>
<dbReference type="GO" id="GO:0006397">
    <property type="term" value="P:mRNA processing"/>
    <property type="evidence" value="ECO:0007669"/>
    <property type="project" value="UniProtKB-KW"/>
</dbReference>
<dbReference type="GO" id="GO:0000290">
    <property type="term" value="P:deadenylation-dependent decapping of nuclear-transcribed mRNA"/>
    <property type="evidence" value="ECO:0007669"/>
    <property type="project" value="InterPro"/>
</dbReference>
<dbReference type="GO" id="GO:0003729">
    <property type="term" value="F:mRNA binding"/>
    <property type="evidence" value="ECO:0007669"/>
    <property type="project" value="TreeGrafter"/>
</dbReference>
<evidence type="ECO:0000256" key="3">
    <source>
        <dbReference type="ARBA" id="ARBA00022490"/>
    </source>
</evidence>
<name>A0A2H5QM29_CITUN</name>
<dbReference type="InterPro" id="IPR011993">
    <property type="entry name" value="PH-like_dom_sf"/>
</dbReference>
<dbReference type="GO" id="GO:0000932">
    <property type="term" value="C:P-body"/>
    <property type="evidence" value="ECO:0007669"/>
    <property type="project" value="TreeGrafter"/>
</dbReference>
<dbReference type="GO" id="GO:0008047">
    <property type="term" value="F:enzyme activator activity"/>
    <property type="evidence" value="ECO:0007669"/>
    <property type="project" value="InterPro"/>
</dbReference>
<comment type="subcellular location">
    <subcellularLocation>
        <location evidence="1">Cytoplasm</location>
    </subcellularLocation>
</comment>
<dbReference type="Proteomes" id="UP000236630">
    <property type="component" value="Unassembled WGS sequence"/>
</dbReference>
<evidence type="ECO:0000313" key="6">
    <source>
        <dbReference type="Proteomes" id="UP000236630"/>
    </source>
</evidence>
<accession>A0A2H5QM29</accession>
<proteinExistence type="inferred from homology"/>
<dbReference type="InterPro" id="IPR010334">
    <property type="entry name" value="Dcp1"/>
</dbReference>
<gene>
    <name evidence="5" type="ORF">CUMW_239980</name>
</gene>
<dbReference type="GO" id="GO:0031087">
    <property type="term" value="P:deadenylation-independent decapping of nuclear-transcribed mRNA"/>
    <property type="evidence" value="ECO:0007669"/>
    <property type="project" value="TreeGrafter"/>
</dbReference>
<feature type="non-terminal residue" evidence="5">
    <location>
        <position position="194"/>
    </location>
</feature>
<dbReference type="AlphaFoldDB" id="A0A2H5QM29"/>
<sequence length="194" mass="22109">MLADAFSQFGHVTEATIIMDKDNLVENLLGDFEFEVQVPYLLYRNASQEVNGIWFYNARECEEVANLFSRRTKQPGELVMKPSISCLRISTGIMTWAMKKDQIDDAGKFQVKIRKREKKIQWRFKAIDILLAGDLLLTVGQTNSCYKHVYGRTLDIPCKLALLVGTVHAEQEAISMDPKEKWNSPKTGTSSRIC</sequence>
<keyword evidence="6" id="KW-1185">Reference proteome</keyword>
<dbReference type="PANTHER" id="PTHR16290:SF0">
    <property type="entry name" value="DECAPPING PROTEIN 1, ISOFORM A"/>
    <property type="match status" value="1"/>
</dbReference>
<evidence type="ECO:0000256" key="1">
    <source>
        <dbReference type="ARBA" id="ARBA00004496"/>
    </source>
</evidence>
<organism evidence="5 6">
    <name type="scientific">Citrus unshiu</name>
    <name type="common">Satsuma mandarin</name>
    <name type="synonym">Citrus nobilis var. unshiu</name>
    <dbReference type="NCBI Taxonomy" id="55188"/>
    <lineage>
        <taxon>Eukaryota</taxon>
        <taxon>Viridiplantae</taxon>
        <taxon>Streptophyta</taxon>
        <taxon>Embryophyta</taxon>
        <taxon>Tracheophyta</taxon>
        <taxon>Spermatophyta</taxon>
        <taxon>Magnoliopsida</taxon>
        <taxon>eudicotyledons</taxon>
        <taxon>Gunneridae</taxon>
        <taxon>Pentapetalae</taxon>
        <taxon>rosids</taxon>
        <taxon>malvids</taxon>
        <taxon>Sapindales</taxon>
        <taxon>Rutaceae</taxon>
        <taxon>Aurantioideae</taxon>
        <taxon>Citrus</taxon>
    </lineage>
</organism>
<protein>
    <submittedName>
        <fullName evidence="5">Uncharacterized protein</fullName>
    </submittedName>
</protein>
<reference evidence="5 6" key="1">
    <citation type="journal article" date="2017" name="Front. Genet.">
        <title>Draft sequencing of the heterozygous diploid genome of Satsuma (Citrus unshiu Marc.) using a hybrid assembly approach.</title>
        <authorList>
            <person name="Shimizu T."/>
            <person name="Tanizawa Y."/>
            <person name="Mochizuki T."/>
            <person name="Nagasaki H."/>
            <person name="Yoshioka T."/>
            <person name="Toyoda A."/>
            <person name="Fujiyama A."/>
            <person name="Kaminuma E."/>
            <person name="Nakamura Y."/>
        </authorList>
    </citation>
    <scope>NUCLEOTIDE SEQUENCE [LARGE SCALE GENOMIC DNA]</scope>
    <source>
        <strain evidence="6">cv. Miyagawa wase</strain>
    </source>
</reference>
<dbReference type="Gene3D" id="2.30.29.30">
    <property type="entry name" value="Pleckstrin-homology domain (PH domain)/Phosphotyrosine-binding domain (PTB)"/>
    <property type="match status" value="1"/>
</dbReference>
<evidence type="ECO:0000256" key="4">
    <source>
        <dbReference type="ARBA" id="ARBA00022664"/>
    </source>
</evidence>
<evidence type="ECO:0000313" key="5">
    <source>
        <dbReference type="EMBL" id="GAY65295.1"/>
    </source>
</evidence>
<keyword evidence="3" id="KW-0963">Cytoplasm</keyword>
<keyword evidence="4" id="KW-0507">mRNA processing</keyword>
<dbReference type="STRING" id="55188.A0A2H5QM29"/>
<comment type="similarity">
    <text evidence="2">Belongs to the DCP1 family.</text>
</comment>
<dbReference type="Pfam" id="PF06058">
    <property type="entry name" value="DCP1"/>
    <property type="match status" value="1"/>
</dbReference>
<evidence type="ECO:0000256" key="2">
    <source>
        <dbReference type="ARBA" id="ARBA00008778"/>
    </source>
</evidence>
<comment type="caution">
    <text evidence="5">The sequence shown here is derived from an EMBL/GenBank/DDBJ whole genome shotgun (WGS) entry which is preliminary data.</text>
</comment>